<dbReference type="PROSITE" id="PS50263">
    <property type="entry name" value="CN_HYDROLASE"/>
    <property type="match status" value="1"/>
</dbReference>
<dbReference type="SUPFAM" id="SSF56317">
    <property type="entry name" value="Carbon-nitrogen hydrolase"/>
    <property type="match status" value="1"/>
</dbReference>
<evidence type="ECO:0000256" key="3">
    <source>
        <dbReference type="ARBA" id="ARBA00022679"/>
    </source>
</evidence>
<keyword evidence="7" id="KW-0012">Acyltransferase</keyword>
<organism evidence="10">
    <name type="scientific">marine metagenome</name>
    <dbReference type="NCBI Taxonomy" id="408172"/>
    <lineage>
        <taxon>unclassified sequences</taxon>
        <taxon>metagenomes</taxon>
        <taxon>ecological metagenomes</taxon>
    </lineage>
</organism>
<feature type="transmembrane region" description="Helical" evidence="8">
    <location>
        <begin position="187"/>
        <end position="205"/>
    </location>
</feature>
<feature type="transmembrane region" description="Helical" evidence="8">
    <location>
        <begin position="50"/>
        <end position="70"/>
    </location>
</feature>
<feature type="transmembrane region" description="Helical" evidence="8">
    <location>
        <begin position="464"/>
        <end position="483"/>
    </location>
</feature>
<feature type="transmembrane region" description="Helical" evidence="8">
    <location>
        <begin position="12"/>
        <end position="38"/>
    </location>
</feature>
<feature type="transmembrane region" description="Helical" evidence="8">
    <location>
        <begin position="115"/>
        <end position="136"/>
    </location>
</feature>
<dbReference type="AlphaFoldDB" id="A0A381VFY6"/>
<keyword evidence="2" id="KW-1003">Cell membrane</keyword>
<dbReference type="GO" id="GO:0042158">
    <property type="term" value="P:lipoprotein biosynthetic process"/>
    <property type="evidence" value="ECO:0007669"/>
    <property type="project" value="InterPro"/>
</dbReference>
<dbReference type="InterPro" id="IPR045378">
    <property type="entry name" value="LNT_N"/>
</dbReference>
<evidence type="ECO:0000259" key="9">
    <source>
        <dbReference type="PROSITE" id="PS50263"/>
    </source>
</evidence>
<comment type="subcellular location">
    <subcellularLocation>
        <location evidence="1">Cell membrane</location>
        <topology evidence="1">Multi-pass membrane protein</topology>
    </subcellularLocation>
</comment>
<dbReference type="InterPro" id="IPR003010">
    <property type="entry name" value="C-N_Hydrolase"/>
</dbReference>
<dbReference type="Pfam" id="PF20154">
    <property type="entry name" value="LNT_N"/>
    <property type="match status" value="1"/>
</dbReference>
<sequence>MLFLVQFLLSGIITGLLFPPFFLLPIGFIIYPFLFYLLNSKEYTSLSYPFHFLSGLLYGLGLLTILLVWIKEPFLLDSFTKKFSILSYLLIFYCSLYFGLSFLILKYFTNPISKFIILPVIFVANEILIANVVYGFPWISHSLILSSNPLAFSTIYFWGTYGLSYVTITFFLFPAIFLFCKNVKFKIILTIYFIVFIFISTSSILRSNKLDNVNVKKIKISLAQMNFSLNHKQNLDDLNVKYEKILDVIRENASDILIFAENNFPYLVKDNQEILTLQNNLQQTTHLIIGLTRKENDKFYNSLYSINNDTIHTFDKQILVPFGEFIPFRRFLKFMEIIAGSTDFALGEGQRIVGINDELNFIPAICYEIIFFWKLINDENNNADFIINLTNDSWFGQLSGPYQHFYFARLRAAEFNKPLIRVSNNGISAAIDNFGNIIDYIELNKKEVKEINIQIPELKNNFIYYHRFIFYFFIFLFLMGLFLNKKNDT</sequence>
<dbReference type="Pfam" id="PF00795">
    <property type="entry name" value="CN_hydrolase"/>
    <property type="match status" value="1"/>
</dbReference>
<evidence type="ECO:0000313" key="10">
    <source>
        <dbReference type="EMBL" id="SVA39124.1"/>
    </source>
</evidence>
<reference evidence="10" key="1">
    <citation type="submission" date="2018-05" db="EMBL/GenBank/DDBJ databases">
        <authorList>
            <person name="Lanie J.A."/>
            <person name="Ng W.-L."/>
            <person name="Kazmierczak K.M."/>
            <person name="Andrzejewski T.M."/>
            <person name="Davidsen T.M."/>
            <person name="Wayne K.J."/>
            <person name="Tettelin H."/>
            <person name="Glass J.I."/>
            <person name="Rusch D."/>
            <person name="Podicherti R."/>
            <person name="Tsui H.-C.T."/>
            <person name="Winkler M.E."/>
        </authorList>
    </citation>
    <scope>NUCLEOTIDE SEQUENCE</scope>
</reference>
<keyword evidence="6 8" id="KW-0472">Membrane</keyword>
<proteinExistence type="inferred from homology"/>
<accession>A0A381VFY6</accession>
<feature type="transmembrane region" description="Helical" evidence="8">
    <location>
        <begin position="85"/>
        <end position="108"/>
    </location>
</feature>
<dbReference type="CDD" id="cd07571">
    <property type="entry name" value="ALP_N-acyl_transferase"/>
    <property type="match status" value="1"/>
</dbReference>
<name>A0A381VFY6_9ZZZZ</name>
<keyword evidence="4 8" id="KW-0812">Transmembrane</keyword>
<dbReference type="HAMAP" id="MF_01148">
    <property type="entry name" value="Lnt"/>
    <property type="match status" value="1"/>
</dbReference>
<evidence type="ECO:0000256" key="8">
    <source>
        <dbReference type="SAM" id="Phobius"/>
    </source>
</evidence>
<dbReference type="NCBIfam" id="TIGR00546">
    <property type="entry name" value="lnt"/>
    <property type="match status" value="1"/>
</dbReference>
<evidence type="ECO:0000256" key="4">
    <source>
        <dbReference type="ARBA" id="ARBA00022692"/>
    </source>
</evidence>
<keyword evidence="5 8" id="KW-1133">Transmembrane helix</keyword>
<evidence type="ECO:0000256" key="5">
    <source>
        <dbReference type="ARBA" id="ARBA00022989"/>
    </source>
</evidence>
<evidence type="ECO:0000256" key="1">
    <source>
        <dbReference type="ARBA" id="ARBA00004651"/>
    </source>
</evidence>
<gene>
    <name evidence="10" type="ORF">METZ01_LOCUS91978</name>
</gene>
<dbReference type="GO" id="GO:0016410">
    <property type="term" value="F:N-acyltransferase activity"/>
    <property type="evidence" value="ECO:0007669"/>
    <property type="project" value="InterPro"/>
</dbReference>
<evidence type="ECO:0000256" key="7">
    <source>
        <dbReference type="ARBA" id="ARBA00023315"/>
    </source>
</evidence>
<dbReference type="InterPro" id="IPR004563">
    <property type="entry name" value="Apolipo_AcylTrfase"/>
</dbReference>
<dbReference type="GO" id="GO:0005886">
    <property type="term" value="C:plasma membrane"/>
    <property type="evidence" value="ECO:0007669"/>
    <property type="project" value="UniProtKB-SubCell"/>
</dbReference>
<dbReference type="PANTHER" id="PTHR38686:SF1">
    <property type="entry name" value="APOLIPOPROTEIN N-ACYLTRANSFERASE"/>
    <property type="match status" value="1"/>
</dbReference>
<evidence type="ECO:0000256" key="6">
    <source>
        <dbReference type="ARBA" id="ARBA00023136"/>
    </source>
</evidence>
<feature type="domain" description="CN hydrolase" evidence="9">
    <location>
        <begin position="218"/>
        <end position="460"/>
    </location>
</feature>
<dbReference type="Gene3D" id="3.60.110.10">
    <property type="entry name" value="Carbon-nitrogen hydrolase"/>
    <property type="match status" value="1"/>
</dbReference>
<dbReference type="InterPro" id="IPR036526">
    <property type="entry name" value="C-N_Hydrolase_sf"/>
</dbReference>
<feature type="transmembrane region" description="Helical" evidence="8">
    <location>
        <begin position="156"/>
        <end position="180"/>
    </location>
</feature>
<protein>
    <recommendedName>
        <fullName evidence="9">CN hydrolase domain-containing protein</fullName>
    </recommendedName>
</protein>
<dbReference type="EMBL" id="UINC01008700">
    <property type="protein sequence ID" value="SVA39124.1"/>
    <property type="molecule type" value="Genomic_DNA"/>
</dbReference>
<keyword evidence="3" id="KW-0808">Transferase</keyword>
<dbReference type="PANTHER" id="PTHR38686">
    <property type="entry name" value="APOLIPOPROTEIN N-ACYLTRANSFERASE"/>
    <property type="match status" value="1"/>
</dbReference>
<evidence type="ECO:0000256" key="2">
    <source>
        <dbReference type="ARBA" id="ARBA00022475"/>
    </source>
</evidence>